<comment type="caution">
    <text evidence="1">The sequence shown here is derived from an EMBL/GenBank/DDBJ whole genome shotgun (WGS) entry which is preliminary data.</text>
</comment>
<name>A0A921LCC8_9BACT</name>
<evidence type="ECO:0000313" key="1">
    <source>
        <dbReference type="EMBL" id="HJF92665.1"/>
    </source>
</evidence>
<dbReference type="Pfam" id="PF14900">
    <property type="entry name" value="DUF4493"/>
    <property type="match status" value="1"/>
</dbReference>
<dbReference type="PROSITE" id="PS51257">
    <property type="entry name" value="PROKAR_LIPOPROTEIN"/>
    <property type="match status" value="1"/>
</dbReference>
<dbReference type="AlphaFoldDB" id="A0A921LCC8"/>
<reference evidence="1" key="1">
    <citation type="journal article" date="2021" name="PeerJ">
        <title>Extensive microbial diversity within the chicken gut microbiome revealed by metagenomics and culture.</title>
        <authorList>
            <person name="Gilroy R."/>
            <person name="Ravi A."/>
            <person name="Getino M."/>
            <person name="Pursley I."/>
            <person name="Horton D.L."/>
            <person name="Alikhan N.F."/>
            <person name="Baker D."/>
            <person name="Gharbi K."/>
            <person name="Hall N."/>
            <person name="Watson M."/>
            <person name="Adriaenssens E.M."/>
            <person name="Foster-Nyarko E."/>
            <person name="Jarju S."/>
            <person name="Secka A."/>
            <person name="Antonio M."/>
            <person name="Oren A."/>
            <person name="Chaudhuri R.R."/>
            <person name="La Ragione R."/>
            <person name="Hildebrand F."/>
            <person name="Pallen M.J."/>
        </authorList>
    </citation>
    <scope>NUCLEOTIDE SEQUENCE</scope>
    <source>
        <strain evidence="1">CHK55-1828</strain>
    </source>
</reference>
<organism evidence="1 2">
    <name type="scientific">Mediterranea massiliensis</name>
    <dbReference type="NCBI Taxonomy" id="1841865"/>
    <lineage>
        <taxon>Bacteria</taxon>
        <taxon>Pseudomonadati</taxon>
        <taxon>Bacteroidota</taxon>
        <taxon>Bacteroidia</taxon>
        <taxon>Bacteroidales</taxon>
        <taxon>Bacteroidaceae</taxon>
        <taxon>Mediterranea</taxon>
    </lineage>
</organism>
<dbReference type="RefSeq" id="WP_276828406.1">
    <property type="nucleotide sequence ID" value="NZ_DYVX01000078.1"/>
</dbReference>
<reference evidence="1" key="2">
    <citation type="submission" date="2021-09" db="EMBL/GenBank/DDBJ databases">
        <authorList>
            <person name="Gilroy R."/>
        </authorList>
    </citation>
    <scope>NUCLEOTIDE SEQUENCE</scope>
    <source>
        <strain evidence="1">CHK55-1828</strain>
    </source>
</reference>
<dbReference type="InterPro" id="IPR027840">
    <property type="entry name" value="DUF4493"/>
</dbReference>
<dbReference type="EMBL" id="DYVX01000078">
    <property type="protein sequence ID" value="HJF92665.1"/>
    <property type="molecule type" value="Genomic_DNA"/>
</dbReference>
<protein>
    <submittedName>
        <fullName evidence="1">DUF4493 domain-containing protein</fullName>
    </submittedName>
</protein>
<dbReference type="Proteomes" id="UP000717835">
    <property type="component" value="Unassembled WGS sequence"/>
</dbReference>
<accession>A0A921LCC8</accession>
<proteinExistence type="predicted"/>
<sequence length="617" mass="67292">MNKLIQQVLTLATLCWMLAGCSGENLLQEYGEGTGYLRLTLGSVDVELTSTTRAEAGSLPDALIPKAEDFMIDIQMGKESVEGFPKPYSELTTEGVELTAGGYTVTAYCGDNNPIQATPYFSTSVQVQILPGNATKTTLNAVLANAMLTPAVSESLQNHYKEWALTIKVGNDSETLANNEKINDYLFVQAGQPVDAVFEGTNILGKETSHEWVVVSPAVAQTKYVIQCDPDIPIFSFGLNAVTEHTADQSGYVNGTKVSLSFGNLSNVPLTLITNWKATLVNEAGEVVRSYSTSDFSSTGEMAIENDWPYLPQGNYTLKYSYTIDGNEVSEEATATEAKTITMPLPTFNAKVSAQTSYSVFQSQGAAAANETDGSGIFNISLTTNIAPDILDNEKYADLLNATYSLDSGESSTEKSPVFQNLQWGKRTLTASASFDGSSNSTSSVECEVTGIPYKGDYTNQSPFDDTKNPWICVGSGEYWGERGYILFQYYKTIFWDRVTHNCHVFSPAFQVPTTTMIDVSYSTKVVYFTTGASGNSIDVYTGVSKGTDNSVKDKTTSINRIFIAAGQKPNDDKFTIISDNTQIGNNYRICISHDGIEDENQAENWLTFKSLEVLYR</sequence>
<gene>
    <name evidence="1" type="ORF">K8W02_09825</name>
</gene>
<evidence type="ECO:0000313" key="2">
    <source>
        <dbReference type="Proteomes" id="UP000717835"/>
    </source>
</evidence>